<dbReference type="InterPro" id="IPR011701">
    <property type="entry name" value="MFS"/>
</dbReference>
<evidence type="ECO:0000313" key="8">
    <source>
        <dbReference type="Proteomes" id="UP001353858"/>
    </source>
</evidence>
<dbReference type="InterPro" id="IPR036259">
    <property type="entry name" value="MFS_trans_sf"/>
</dbReference>
<keyword evidence="8" id="KW-1185">Reference proteome</keyword>
<protein>
    <recommendedName>
        <fullName evidence="6">Major facilitator superfamily (MFS) profile domain-containing protein</fullName>
    </recommendedName>
</protein>
<sequence length="529" mass="59495">MTNSNESLDSVLEKLGQLGKYQCFVVALFSIAVILHSAVHITFVFTSKDLNYRCQVPYCEKTPSEYNSSWLQNAIPIAKDRPAKCERFAHLNTSECNYLDFNRSKVEKCDNYVYETKEITIVQDFNLYCDDTLWQLTLIGTLNGLGQLFGLPIAGYVSDRHGRLTTLVWSMVLGGICGIIRSFTTTYVLFAVFEFLDSAFGAGAYTCGYILGVELVGPKRRVLTGVLICCAYALGEVLTGAIAWGVQSWRPFLQIICGSSLIIFLYNWIAPESIRWMLVKKKYDQAKQTLRKIAKVNGKHITERSLEDLCSLTDTTEKKYPISDLFQSWILVIRFVNCCFCWITCVFVFYGLTVNSVALSSNSYLDFILTSFVEIPGYAVAYILVEKAGRRIGISSTLILTSISCVGFIFIPSELYWLKLVTYLFGKFAITAAFSICYIITSEIFPTCLRHSLMASCSMFGRIGSVIAPQMPLLEQLWKPLPLTLFGIMAAISGVLSLYFPETTNIKLPDTIEEAEKIGKRQHTNLLER</sequence>
<evidence type="ECO:0000313" key="7">
    <source>
        <dbReference type="EMBL" id="KAK4883421.1"/>
    </source>
</evidence>
<organism evidence="7 8">
    <name type="scientific">Aquatica leii</name>
    <dbReference type="NCBI Taxonomy" id="1421715"/>
    <lineage>
        <taxon>Eukaryota</taxon>
        <taxon>Metazoa</taxon>
        <taxon>Ecdysozoa</taxon>
        <taxon>Arthropoda</taxon>
        <taxon>Hexapoda</taxon>
        <taxon>Insecta</taxon>
        <taxon>Pterygota</taxon>
        <taxon>Neoptera</taxon>
        <taxon>Endopterygota</taxon>
        <taxon>Coleoptera</taxon>
        <taxon>Polyphaga</taxon>
        <taxon>Elateriformia</taxon>
        <taxon>Elateroidea</taxon>
        <taxon>Lampyridae</taxon>
        <taxon>Luciolinae</taxon>
        <taxon>Aquatica</taxon>
    </lineage>
</organism>
<keyword evidence="2 5" id="KW-0812">Transmembrane</keyword>
<comment type="subcellular location">
    <subcellularLocation>
        <location evidence="1">Membrane</location>
        <topology evidence="1">Multi-pass membrane protein</topology>
    </subcellularLocation>
</comment>
<feature type="transmembrane region" description="Helical" evidence="5">
    <location>
        <begin position="453"/>
        <end position="471"/>
    </location>
</feature>
<dbReference type="SUPFAM" id="SSF103473">
    <property type="entry name" value="MFS general substrate transporter"/>
    <property type="match status" value="1"/>
</dbReference>
<comment type="caution">
    <text evidence="7">The sequence shown here is derived from an EMBL/GenBank/DDBJ whole genome shotgun (WGS) entry which is preliminary data.</text>
</comment>
<dbReference type="Gene3D" id="1.20.1250.20">
    <property type="entry name" value="MFS general substrate transporter like domains"/>
    <property type="match status" value="1"/>
</dbReference>
<feature type="transmembrane region" description="Helical" evidence="5">
    <location>
        <begin position="392"/>
        <end position="411"/>
    </location>
</feature>
<evidence type="ECO:0000256" key="4">
    <source>
        <dbReference type="ARBA" id="ARBA00023136"/>
    </source>
</evidence>
<dbReference type="InterPro" id="IPR020846">
    <property type="entry name" value="MFS_dom"/>
</dbReference>
<feature type="transmembrane region" description="Helical" evidence="5">
    <location>
        <begin position="223"/>
        <end position="246"/>
    </location>
</feature>
<feature type="domain" description="Major facilitator superfamily (MFS) profile" evidence="6">
    <location>
        <begin position="96"/>
        <end position="505"/>
    </location>
</feature>
<feature type="transmembrane region" description="Helical" evidence="5">
    <location>
        <begin position="328"/>
        <end position="352"/>
    </location>
</feature>
<dbReference type="AlphaFoldDB" id="A0AAN7PIZ6"/>
<evidence type="ECO:0000256" key="2">
    <source>
        <dbReference type="ARBA" id="ARBA00022692"/>
    </source>
</evidence>
<dbReference type="GO" id="GO:0022857">
    <property type="term" value="F:transmembrane transporter activity"/>
    <property type="evidence" value="ECO:0007669"/>
    <property type="project" value="InterPro"/>
</dbReference>
<name>A0AAN7PIZ6_9COLE</name>
<feature type="transmembrane region" description="Helical" evidence="5">
    <location>
        <begin position="189"/>
        <end position="211"/>
    </location>
</feature>
<dbReference type="PANTHER" id="PTHR24064">
    <property type="entry name" value="SOLUTE CARRIER FAMILY 22 MEMBER"/>
    <property type="match status" value="1"/>
</dbReference>
<feature type="transmembrane region" description="Helical" evidence="5">
    <location>
        <begin position="364"/>
        <end position="385"/>
    </location>
</feature>
<feature type="transmembrane region" description="Helical" evidence="5">
    <location>
        <begin position="21"/>
        <end position="43"/>
    </location>
</feature>
<evidence type="ECO:0000256" key="3">
    <source>
        <dbReference type="ARBA" id="ARBA00022989"/>
    </source>
</evidence>
<keyword evidence="3 5" id="KW-1133">Transmembrane helix</keyword>
<feature type="transmembrane region" description="Helical" evidence="5">
    <location>
        <begin position="252"/>
        <end position="270"/>
    </location>
</feature>
<feature type="transmembrane region" description="Helical" evidence="5">
    <location>
        <begin position="133"/>
        <end position="157"/>
    </location>
</feature>
<reference evidence="8" key="1">
    <citation type="submission" date="2023-01" db="EMBL/GenBank/DDBJ databases">
        <title>Key to firefly adult light organ development and bioluminescence: homeobox transcription factors regulate luciferase expression and transportation to peroxisome.</title>
        <authorList>
            <person name="Fu X."/>
        </authorList>
    </citation>
    <scope>NUCLEOTIDE SEQUENCE [LARGE SCALE GENOMIC DNA]</scope>
</reference>
<gene>
    <name evidence="7" type="ORF">RN001_006740</name>
</gene>
<dbReference type="Proteomes" id="UP001353858">
    <property type="component" value="Unassembled WGS sequence"/>
</dbReference>
<dbReference type="PROSITE" id="PS50850">
    <property type="entry name" value="MFS"/>
    <property type="match status" value="1"/>
</dbReference>
<dbReference type="Pfam" id="PF07690">
    <property type="entry name" value="MFS_1"/>
    <property type="match status" value="1"/>
</dbReference>
<feature type="transmembrane region" description="Helical" evidence="5">
    <location>
        <begin position="423"/>
        <end position="441"/>
    </location>
</feature>
<feature type="transmembrane region" description="Helical" evidence="5">
    <location>
        <begin position="483"/>
        <end position="500"/>
    </location>
</feature>
<feature type="transmembrane region" description="Helical" evidence="5">
    <location>
        <begin position="164"/>
        <end position="183"/>
    </location>
</feature>
<evidence type="ECO:0000256" key="1">
    <source>
        <dbReference type="ARBA" id="ARBA00004141"/>
    </source>
</evidence>
<dbReference type="CDD" id="cd17317">
    <property type="entry name" value="MFS_SLC22"/>
    <property type="match status" value="1"/>
</dbReference>
<dbReference type="EMBL" id="JARPUR010000002">
    <property type="protein sequence ID" value="KAK4883421.1"/>
    <property type="molecule type" value="Genomic_DNA"/>
</dbReference>
<dbReference type="GO" id="GO:0016020">
    <property type="term" value="C:membrane"/>
    <property type="evidence" value="ECO:0007669"/>
    <property type="project" value="UniProtKB-SubCell"/>
</dbReference>
<proteinExistence type="predicted"/>
<keyword evidence="4 5" id="KW-0472">Membrane</keyword>
<evidence type="ECO:0000259" key="6">
    <source>
        <dbReference type="PROSITE" id="PS50850"/>
    </source>
</evidence>
<evidence type="ECO:0000256" key="5">
    <source>
        <dbReference type="SAM" id="Phobius"/>
    </source>
</evidence>
<accession>A0AAN7PIZ6</accession>